<dbReference type="InterPro" id="IPR008922">
    <property type="entry name" value="Di-copper_centre_dom_sf"/>
</dbReference>
<dbReference type="SUPFAM" id="SSF48056">
    <property type="entry name" value="Di-copper centre-containing domain"/>
    <property type="match status" value="1"/>
</dbReference>
<evidence type="ECO:0000256" key="4">
    <source>
        <dbReference type="ARBA" id="ARBA00012298"/>
    </source>
</evidence>
<keyword evidence="6" id="KW-0809">Transit peptide</keyword>
<dbReference type="EC" id="1.10.3.1" evidence="4"/>
<evidence type="ECO:0000259" key="8">
    <source>
        <dbReference type="PROSITE" id="PS00497"/>
    </source>
</evidence>
<comment type="catalytic activity">
    <reaction evidence="1">
        <text>2 catechol + O2 = 2 1,2-benzoquinone + 2 H2O</text>
        <dbReference type="Rhea" id="RHEA:21632"/>
        <dbReference type="ChEBI" id="CHEBI:15377"/>
        <dbReference type="ChEBI" id="CHEBI:15379"/>
        <dbReference type="ChEBI" id="CHEBI:17253"/>
        <dbReference type="ChEBI" id="CHEBI:18135"/>
        <dbReference type="EC" id="1.10.3.1"/>
    </reaction>
</comment>
<evidence type="ECO:0000256" key="1">
    <source>
        <dbReference type="ARBA" id="ARBA00001628"/>
    </source>
</evidence>
<evidence type="ECO:0000256" key="7">
    <source>
        <dbReference type="ARBA" id="ARBA00023078"/>
    </source>
</evidence>
<dbReference type="PRINTS" id="PR00092">
    <property type="entry name" value="TYROSINASE"/>
</dbReference>
<sequence>MENAVLTNVFKVSCMGGHEANLDRRNVILGLGGIYGAANLVPLASSAEELSGPIPAPNLKKCGTALITAKAAHTVDEEYIAKYQQATSAMKALDIYDPSNPIGFKQQANIHCAYCNNAYTVGAKKLQVHESWLFFPFHRWYLYFYERILGSLINDSTFALPYWNWDNPNGMRLPPMYDDKCSSLYDARRNPNIRNGTIMDLGYFPPDDEVLFVTSQPQTITNNLTLMYRQMITNAPCPLDFLGKRYTLGTGPLGPKAQEPLKTYLINE</sequence>
<name>A0A9Q1MAN7_9SOLA</name>
<evidence type="ECO:0000313" key="9">
    <source>
        <dbReference type="EMBL" id="KAJ8555301.1"/>
    </source>
</evidence>
<comment type="caution">
    <text evidence="9">The sequence shown here is derived from an EMBL/GenBank/DDBJ whole genome shotgun (WGS) entry which is preliminary data.</text>
</comment>
<reference evidence="10" key="1">
    <citation type="journal article" date="2023" name="Proc. Natl. Acad. Sci. U.S.A.">
        <title>Genomic and structural basis for evolution of tropane alkaloid biosynthesis.</title>
        <authorList>
            <person name="Wanga Y.-J."/>
            <person name="Taina T."/>
            <person name="Yua J.-Y."/>
            <person name="Lia J."/>
            <person name="Xua B."/>
            <person name="Chenc J."/>
            <person name="D'Auriad J.C."/>
            <person name="Huanga J.-P."/>
            <person name="Huanga S.-X."/>
        </authorList>
    </citation>
    <scope>NUCLEOTIDE SEQUENCE [LARGE SCALE GENOMIC DNA]</scope>
    <source>
        <strain evidence="10">cv. KIB-2019</strain>
    </source>
</reference>
<dbReference type="AlphaFoldDB" id="A0A9Q1MAN7"/>
<organism evidence="9 10">
    <name type="scientific">Anisodus acutangulus</name>
    <dbReference type="NCBI Taxonomy" id="402998"/>
    <lineage>
        <taxon>Eukaryota</taxon>
        <taxon>Viridiplantae</taxon>
        <taxon>Streptophyta</taxon>
        <taxon>Embryophyta</taxon>
        <taxon>Tracheophyta</taxon>
        <taxon>Spermatophyta</taxon>
        <taxon>Magnoliopsida</taxon>
        <taxon>eudicotyledons</taxon>
        <taxon>Gunneridae</taxon>
        <taxon>Pentapetalae</taxon>
        <taxon>asterids</taxon>
        <taxon>lamiids</taxon>
        <taxon>Solanales</taxon>
        <taxon>Solanaceae</taxon>
        <taxon>Solanoideae</taxon>
        <taxon>Hyoscyameae</taxon>
        <taxon>Anisodus</taxon>
    </lineage>
</organism>
<evidence type="ECO:0000256" key="3">
    <source>
        <dbReference type="ARBA" id="ARBA00004456"/>
    </source>
</evidence>
<accession>A0A9Q1MAN7</accession>
<dbReference type="OrthoDB" id="6132182at2759"/>
<keyword evidence="7" id="KW-0793">Thylakoid</keyword>
<evidence type="ECO:0000256" key="6">
    <source>
        <dbReference type="ARBA" id="ARBA00022946"/>
    </source>
</evidence>
<evidence type="ECO:0000256" key="5">
    <source>
        <dbReference type="ARBA" id="ARBA00022723"/>
    </source>
</evidence>
<dbReference type="PROSITE" id="PS00497">
    <property type="entry name" value="TYROSINASE_1"/>
    <property type="match status" value="1"/>
</dbReference>
<dbReference type="Pfam" id="PF00264">
    <property type="entry name" value="Tyrosinase"/>
    <property type="match status" value="1"/>
</dbReference>
<evidence type="ECO:0000313" key="10">
    <source>
        <dbReference type="Proteomes" id="UP001152561"/>
    </source>
</evidence>
<gene>
    <name evidence="9" type="ORF">K7X08_012797</name>
</gene>
<comment type="function">
    <text evidence="2">Catalyzes the oxidation of mono- and o-diphenols to o-diquinones.</text>
</comment>
<keyword evidence="10" id="KW-1185">Reference proteome</keyword>
<dbReference type="GO" id="GO:0004097">
    <property type="term" value="F:catechol oxidase activity"/>
    <property type="evidence" value="ECO:0007669"/>
    <property type="project" value="UniProtKB-EC"/>
</dbReference>
<proteinExistence type="predicted"/>
<comment type="subcellular location">
    <subcellularLocation>
        <location evidence="3">Plastid</location>
        <location evidence="3">Chloroplast thylakoid lumen</location>
    </subcellularLocation>
</comment>
<dbReference type="GO" id="GO:0046872">
    <property type="term" value="F:metal ion binding"/>
    <property type="evidence" value="ECO:0007669"/>
    <property type="project" value="UniProtKB-KW"/>
</dbReference>
<dbReference type="Proteomes" id="UP001152561">
    <property type="component" value="Unassembled WGS sequence"/>
</dbReference>
<dbReference type="PANTHER" id="PTHR11474:SF130">
    <property type="entry name" value="CATECHOL OXIDASE"/>
    <property type="match status" value="1"/>
</dbReference>
<dbReference type="EMBL" id="JAJAGQ010000008">
    <property type="protein sequence ID" value="KAJ8555301.1"/>
    <property type="molecule type" value="Genomic_DNA"/>
</dbReference>
<dbReference type="InterPro" id="IPR050316">
    <property type="entry name" value="Tyrosinase/Hemocyanin"/>
</dbReference>
<evidence type="ECO:0000256" key="2">
    <source>
        <dbReference type="ARBA" id="ARBA00002400"/>
    </source>
</evidence>
<dbReference type="InterPro" id="IPR002227">
    <property type="entry name" value="Tyrosinase_Cu-bd"/>
</dbReference>
<dbReference type="PANTHER" id="PTHR11474">
    <property type="entry name" value="TYROSINASE FAMILY MEMBER"/>
    <property type="match status" value="1"/>
</dbReference>
<dbReference type="Gene3D" id="1.10.1280.10">
    <property type="entry name" value="Di-copper center containing domain from catechol oxidase"/>
    <property type="match status" value="1"/>
</dbReference>
<dbReference type="GO" id="GO:0009543">
    <property type="term" value="C:chloroplast thylakoid lumen"/>
    <property type="evidence" value="ECO:0007669"/>
    <property type="project" value="UniProtKB-SubCell"/>
</dbReference>
<keyword evidence="5" id="KW-0479">Metal-binding</keyword>
<protein>
    <recommendedName>
        <fullName evidence="4">catechol oxidase</fullName>
        <ecNumber evidence="4">1.10.3.1</ecNumber>
    </recommendedName>
</protein>
<feature type="domain" description="Tyrosinase copper-binding" evidence="8">
    <location>
        <begin position="129"/>
        <end position="146"/>
    </location>
</feature>